<dbReference type="EMBL" id="CP071091">
    <property type="protein sequence ID" value="QSQ14825.1"/>
    <property type="molecule type" value="Genomic_DNA"/>
</dbReference>
<protein>
    <submittedName>
        <fullName evidence="2">ImmA/IrrE family metallo-endopeptidase</fullName>
    </submittedName>
</protein>
<organism evidence="2 3">
    <name type="scientific">Myxococcus landrumensis</name>
    <dbReference type="NCBI Taxonomy" id="2813577"/>
    <lineage>
        <taxon>Bacteria</taxon>
        <taxon>Pseudomonadati</taxon>
        <taxon>Myxococcota</taxon>
        <taxon>Myxococcia</taxon>
        <taxon>Myxococcales</taxon>
        <taxon>Cystobacterineae</taxon>
        <taxon>Myxococcaceae</taxon>
        <taxon>Myxococcus</taxon>
    </lineage>
</organism>
<reference evidence="2 3" key="1">
    <citation type="submission" date="2021-02" db="EMBL/GenBank/DDBJ databases">
        <title>De Novo genome assembly of isolated myxobacteria.</title>
        <authorList>
            <person name="Stevens D.C."/>
        </authorList>
    </citation>
    <scope>NUCLEOTIDE SEQUENCE [LARGE SCALE GENOMIC DNA]</scope>
    <source>
        <strain evidence="2 3">SCHIC003</strain>
    </source>
</reference>
<dbReference type="Pfam" id="PF06114">
    <property type="entry name" value="Peptidase_M78"/>
    <property type="match status" value="1"/>
</dbReference>
<name>A0ABX7N7V9_9BACT</name>
<accession>A0ABX7N7V9</accession>
<dbReference type="Proteomes" id="UP000663090">
    <property type="component" value="Chromosome"/>
</dbReference>
<proteinExistence type="predicted"/>
<keyword evidence="3" id="KW-1185">Reference proteome</keyword>
<gene>
    <name evidence="2" type="ORF">JY572_01665</name>
</gene>
<evidence type="ECO:0000259" key="1">
    <source>
        <dbReference type="Pfam" id="PF06114"/>
    </source>
</evidence>
<evidence type="ECO:0000313" key="3">
    <source>
        <dbReference type="Proteomes" id="UP000663090"/>
    </source>
</evidence>
<evidence type="ECO:0000313" key="2">
    <source>
        <dbReference type="EMBL" id="QSQ14825.1"/>
    </source>
</evidence>
<feature type="domain" description="IrrE N-terminal-like" evidence="1">
    <location>
        <begin position="77"/>
        <end position="111"/>
    </location>
</feature>
<sequence>MTEHWLEEAVAASRLPTPQAFPRNLTSEVERYLGVTLVARPRLTSESVRDWLARRRVKHRVAETPRPLFGCMVARQGRAVLFLDSADSIEEQRFTLAHEVAHFVLDHLLPRSWALSVFGESIRPVLDKTRHPTPNEKLSSHFSQIPIGVQVKLMERGPSGTIRSTKVLHAERRADRLAYELLAPSALAQETLSDLPEEEGAAELAARFGLTRAAAREYAQMLLLLRRPPPFSLARMLGGDRR</sequence>
<dbReference type="InterPro" id="IPR010359">
    <property type="entry name" value="IrrE_HExxH"/>
</dbReference>
<dbReference type="Gene3D" id="1.10.10.2910">
    <property type="match status" value="1"/>
</dbReference>